<dbReference type="SUPFAM" id="SSF56349">
    <property type="entry name" value="DNA breaking-rejoining enzymes"/>
    <property type="match status" value="1"/>
</dbReference>
<evidence type="ECO:0000256" key="1">
    <source>
        <dbReference type="ARBA" id="ARBA00023172"/>
    </source>
</evidence>
<sequence>MGNPARHDRAGRHRSRRQARSRPPAIDDGSVHHLRHGAATSALIAGADMKVVQEMLGHHLRLHRRHVHERAAAAGDGGRREHRAGRSAIFLQNSRAHLGHTGDQQRGSGCH</sequence>
<name>A0A5B2XTK6_9PSEU</name>
<feature type="compositionally biased region" description="Basic residues" evidence="2">
    <location>
        <begin position="9"/>
        <end position="20"/>
    </location>
</feature>
<dbReference type="GO" id="GO:0006310">
    <property type="term" value="P:DNA recombination"/>
    <property type="evidence" value="ECO:0007669"/>
    <property type="project" value="UniProtKB-KW"/>
</dbReference>
<reference evidence="3 4" key="1">
    <citation type="submission" date="2019-09" db="EMBL/GenBank/DDBJ databases">
        <title>Goodfellowia gen. nov., a new genus of the Pseudonocardineae related to Actinoalloteichus, containing Goodfellowia coeruleoviolacea gen. nov., comb. nov. gen. nov., comb. nov.</title>
        <authorList>
            <person name="Labeda D."/>
        </authorList>
    </citation>
    <scope>NUCLEOTIDE SEQUENCE [LARGE SCALE GENOMIC DNA]</scope>
    <source>
        <strain evidence="3 4">AN110305</strain>
    </source>
</reference>
<dbReference type="GO" id="GO:0015074">
    <property type="term" value="P:DNA integration"/>
    <property type="evidence" value="ECO:0007669"/>
    <property type="project" value="InterPro"/>
</dbReference>
<keyword evidence="4" id="KW-1185">Reference proteome</keyword>
<dbReference type="Gene3D" id="1.10.443.10">
    <property type="entry name" value="Intergrase catalytic core"/>
    <property type="match status" value="1"/>
</dbReference>
<gene>
    <name evidence="3" type="ORF">F0L68_02640</name>
</gene>
<dbReference type="GO" id="GO:0003677">
    <property type="term" value="F:DNA binding"/>
    <property type="evidence" value="ECO:0007669"/>
    <property type="project" value="InterPro"/>
</dbReference>
<reference evidence="3 4" key="2">
    <citation type="submission" date="2019-09" db="EMBL/GenBank/DDBJ databases">
        <authorList>
            <person name="Jin C."/>
        </authorList>
    </citation>
    <scope>NUCLEOTIDE SEQUENCE [LARGE SCALE GENOMIC DNA]</scope>
    <source>
        <strain evidence="3 4">AN110305</strain>
    </source>
</reference>
<feature type="region of interest" description="Disordered" evidence="2">
    <location>
        <begin position="68"/>
        <end position="111"/>
    </location>
</feature>
<comment type="caution">
    <text evidence="3">The sequence shown here is derived from an EMBL/GenBank/DDBJ whole genome shotgun (WGS) entry which is preliminary data.</text>
</comment>
<dbReference type="InterPro" id="IPR013762">
    <property type="entry name" value="Integrase-like_cat_sf"/>
</dbReference>
<feature type="region of interest" description="Disordered" evidence="2">
    <location>
        <begin position="1"/>
        <end position="33"/>
    </location>
</feature>
<evidence type="ECO:0000313" key="3">
    <source>
        <dbReference type="EMBL" id="KAA2266184.1"/>
    </source>
</evidence>
<organism evidence="3 4">
    <name type="scientific">Solihabitans fulvus</name>
    <dbReference type="NCBI Taxonomy" id="1892852"/>
    <lineage>
        <taxon>Bacteria</taxon>
        <taxon>Bacillati</taxon>
        <taxon>Actinomycetota</taxon>
        <taxon>Actinomycetes</taxon>
        <taxon>Pseudonocardiales</taxon>
        <taxon>Pseudonocardiaceae</taxon>
        <taxon>Solihabitans</taxon>
    </lineage>
</organism>
<evidence type="ECO:0000313" key="4">
    <source>
        <dbReference type="Proteomes" id="UP000323454"/>
    </source>
</evidence>
<dbReference type="Proteomes" id="UP000323454">
    <property type="component" value="Unassembled WGS sequence"/>
</dbReference>
<evidence type="ECO:0000256" key="2">
    <source>
        <dbReference type="SAM" id="MobiDB-lite"/>
    </source>
</evidence>
<proteinExistence type="predicted"/>
<dbReference type="AlphaFoldDB" id="A0A5B2XTK6"/>
<feature type="compositionally biased region" description="Polar residues" evidence="2">
    <location>
        <begin position="102"/>
        <end position="111"/>
    </location>
</feature>
<dbReference type="InterPro" id="IPR011010">
    <property type="entry name" value="DNA_brk_join_enz"/>
</dbReference>
<keyword evidence="1" id="KW-0233">DNA recombination</keyword>
<protein>
    <submittedName>
        <fullName evidence="3">Tyrosine-type recombinase/integrase</fullName>
    </submittedName>
</protein>
<dbReference type="OrthoDB" id="1822491at2"/>
<accession>A0A5B2XTK6</accession>
<dbReference type="EMBL" id="VUOB01000003">
    <property type="protein sequence ID" value="KAA2266184.1"/>
    <property type="molecule type" value="Genomic_DNA"/>
</dbReference>